<dbReference type="EMBL" id="JNVN01000123">
    <property type="protein sequence ID" value="KHJ36168.1"/>
    <property type="molecule type" value="Genomic_DNA"/>
</dbReference>
<sequence length="127" mass="14214">MSDNEGKVALGQRVSLYKWIADLQSALARRHCTGHVFHDINGIKAIIAPTLPERGPSSNEAYKVAVGEYETEMQKFQEGEIEARSVLASRIERSICPPSLMTMSSKSIYEYVLVPRITLSERKVMSN</sequence>
<dbReference type="HOGENOM" id="CLU_1972102_0_0_1"/>
<organism evidence="1 2">
    <name type="scientific">Uncinula necator</name>
    <name type="common">Grape powdery mildew</name>
    <dbReference type="NCBI Taxonomy" id="52586"/>
    <lineage>
        <taxon>Eukaryota</taxon>
        <taxon>Fungi</taxon>
        <taxon>Dikarya</taxon>
        <taxon>Ascomycota</taxon>
        <taxon>Pezizomycotina</taxon>
        <taxon>Leotiomycetes</taxon>
        <taxon>Erysiphales</taxon>
        <taxon>Erysiphaceae</taxon>
        <taxon>Erysiphe</taxon>
    </lineage>
</organism>
<reference evidence="1 2" key="1">
    <citation type="journal article" date="2014" name="BMC Genomics">
        <title>Adaptive genomic structural variation in the grape powdery mildew pathogen, Erysiphe necator.</title>
        <authorList>
            <person name="Jones L."/>
            <person name="Riaz S."/>
            <person name="Morales-Cruz A."/>
            <person name="Amrine K.C."/>
            <person name="McGuire B."/>
            <person name="Gubler W.D."/>
            <person name="Walker M.A."/>
            <person name="Cantu D."/>
        </authorList>
    </citation>
    <scope>NUCLEOTIDE SEQUENCE [LARGE SCALE GENOMIC DNA]</scope>
    <source>
        <strain evidence="2">c</strain>
    </source>
</reference>
<comment type="caution">
    <text evidence="1">The sequence shown here is derived from an EMBL/GenBank/DDBJ whole genome shotgun (WGS) entry which is preliminary data.</text>
</comment>
<gene>
    <name evidence="1" type="ORF">EV44_g3194</name>
</gene>
<proteinExistence type="predicted"/>
<evidence type="ECO:0000313" key="2">
    <source>
        <dbReference type="Proteomes" id="UP000030854"/>
    </source>
</evidence>
<dbReference type="AlphaFoldDB" id="A0A0B1PD34"/>
<dbReference type="Proteomes" id="UP000030854">
    <property type="component" value="Unassembled WGS sequence"/>
</dbReference>
<protein>
    <submittedName>
        <fullName evidence="1">Uncharacterized protein</fullName>
    </submittedName>
</protein>
<keyword evidence="2" id="KW-1185">Reference proteome</keyword>
<evidence type="ECO:0000313" key="1">
    <source>
        <dbReference type="EMBL" id="KHJ36168.1"/>
    </source>
</evidence>
<name>A0A0B1PD34_UNCNE</name>
<accession>A0A0B1PD34</accession>